<evidence type="ECO:0000256" key="4">
    <source>
        <dbReference type="ARBA" id="ARBA00022737"/>
    </source>
</evidence>
<feature type="domain" description="PI3K/PI4K catalytic" evidence="12">
    <location>
        <begin position="2112"/>
        <end position="2427"/>
    </location>
</feature>
<dbReference type="InterPro" id="IPR026683">
    <property type="entry name" value="TOR_cat"/>
</dbReference>
<dbReference type="Pfam" id="PF08771">
    <property type="entry name" value="FRB_dom"/>
    <property type="match status" value="1"/>
</dbReference>
<dbReference type="InterPro" id="IPR014009">
    <property type="entry name" value="PIK_FAT"/>
</dbReference>
<dbReference type="InterPro" id="IPR000403">
    <property type="entry name" value="PI3/4_kinase_cat_dom"/>
</dbReference>
<dbReference type="Pfam" id="PF11865">
    <property type="entry name" value="mTOR_dom"/>
    <property type="match status" value="1"/>
</dbReference>
<dbReference type="PANTHER" id="PTHR11139">
    <property type="entry name" value="ATAXIA TELANGIECTASIA MUTATED ATM -RELATED"/>
    <property type="match status" value="1"/>
</dbReference>
<comment type="catalytic activity">
    <reaction evidence="8 10">
        <text>L-threonyl-[protein] + ATP = O-phospho-L-threonyl-[protein] + ADP + H(+)</text>
        <dbReference type="Rhea" id="RHEA:46608"/>
        <dbReference type="Rhea" id="RHEA-COMP:11060"/>
        <dbReference type="Rhea" id="RHEA-COMP:11605"/>
        <dbReference type="ChEBI" id="CHEBI:15378"/>
        <dbReference type="ChEBI" id="CHEBI:30013"/>
        <dbReference type="ChEBI" id="CHEBI:30616"/>
        <dbReference type="ChEBI" id="CHEBI:61977"/>
        <dbReference type="ChEBI" id="CHEBI:456216"/>
        <dbReference type="EC" id="2.7.11.1"/>
    </reaction>
</comment>
<evidence type="ECO:0000256" key="7">
    <source>
        <dbReference type="ARBA" id="ARBA00022840"/>
    </source>
</evidence>
<dbReference type="EMBL" id="HBEK01000186">
    <property type="protein sequence ID" value="CAD8389373.1"/>
    <property type="molecule type" value="Transcribed_RNA"/>
</dbReference>
<dbReference type="InterPro" id="IPR016024">
    <property type="entry name" value="ARM-type_fold"/>
</dbReference>
<keyword evidence="6 10" id="KW-0418">Kinase</keyword>
<dbReference type="EC" id="2.7.11.1" evidence="10"/>
<dbReference type="SUPFAM" id="SSF56112">
    <property type="entry name" value="Protein kinase-like (PK-like)"/>
    <property type="match status" value="1"/>
</dbReference>
<dbReference type="SUPFAM" id="SSF48371">
    <property type="entry name" value="ARM repeat"/>
    <property type="match status" value="1"/>
</dbReference>
<accession>A0A7S0FZM8</accession>
<keyword evidence="5 10" id="KW-0547">Nucleotide-binding</keyword>
<feature type="region of interest" description="Disordered" evidence="11">
    <location>
        <begin position="2454"/>
        <end position="2485"/>
    </location>
</feature>
<dbReference type="SMART" id="SM01346">
    <property type="entry name" value="DUF3385"/>
    <property type="match status" value="1"/>
</dbReference>
<organism evidence="15">
    <name type="scientific">Rhodosorus marinus</name>
    <dbReference type="NCBI Taxonomy" id="101924"/>
    <lineage>
        <taxon>Eukaryota</taxon>
        <taxon>Rhodophyta</taxon>
        <taxon>Stylonematophyceae</taxon>
        <taxon>Stylonematales</taxon>
        <taxon>Stylonemataceae</taxon>
        <taxon>Rhodosorus</taxon>
    </lineage>
</organism>
<evidence type="ECO:0000256" key="6">
    <source>
        <dbReference type="ARBA" id="ARBA00022777"/>
    </source>
</evidence>
<dbReference type="Pfam" id="PF00454">
    <property type="entry name" value="PI3_PI4_kinase"/>
    <property type="match status" value="1"/>
</dbReference>
<dbReference type="Pfam" id="PF23593">
    <property type="entry name" value="HEAT_ATR"/>
    <property type="match status" value="1"/>
</dbReference>
<dbReference type="SUPFAM" id="SSF47212">
    <property type="entry name" value="FKBP12-rapamycin-binding domain of FKBP-rapamycin-associated protein (FRAP)"/>
    <property type="match status" value="1"/>
</dbReference>
<dbReference type="SMART" id="SM01345">
    <property type="entry name" value="Rapamycin_bind"/>
    <property type="match status" value="1"/>
</dbReference>
<feature type="domain" description="FATC" evidence="14">
    <location>
        <begin position="2537"/>
        <end position="2569"/>
    </location>
</feature>
<evidence type="ECO:0000256" key="11">
    <source>
        <dbReference type="SAM" id="MobiDB-lite"/>
    </source>
</evidence>
<evidence type="ECO:0000256" key="1">
    <source>
        <dbReference type="ARBA" id="ARBA00011031"/>
    </source>
</evidence>
<keyword evidence="7 10" id="KW-0067">ATP-binding</keyword>
<evidence type="ECO:0000259" key="12">
    <source>
        <dbReference type="PROSITE" id="PS50290"/>
    </source>
</evidence>
<feature type="domain" description="FAT" evidence="13">
    <location>
        <begin position="1360"/>
        <end position="1933"/>
    </location>
</feature>
<protein>
    <recommendedName>
        <fullName evidence="10">Serine/threonine-protein kinase TOR</fullName>
        <ecNumber evidence="10">2.7.11.1</ecNumber>
    </recommendedName>
</protein>
<reference evidence="15" key="1">
    <citation type="submission" date="2021-01" db="EMBL/GenBank/DDBJ databases">
        <authorList>
            <person name="Corre E."/>
            <person name="Pelletier E."/>
            <person name="Niang G."/>
            <person name="Scheremetjew M."/>
            <person name="Finn R."/>
            <person name="Kale V."/>
            <person name="Holt S."/>
            <person name="Cochrane G."/>
            <person name="Meng A."/>
            <person name="Brown T."/>
            <person name="Cohen L."/>
        </authorList>
    </citation>
    <scope>NUCLEOTIDE SEQUENCE</scope>
    <source>
        <strain evidence="15">UTEX LB 2760</strain>
    </source>
</reference>
<dbReference type="CDD" id="cd05169">
    <property type="entry name" value="PIKKc_TOR"/>
    <property type="match status" value="1"/>
</dbReference>
<dbReference type="InterPro" id="IPR011009">
    <property type="entry name" value="Kinase-like_dom_sf"/>
</dbReference>
<sequence length="2569" mass="285169">MSSLAEMVQVRDEGASKVETLLSELKYASGQSARRAAAKTLRETLEFELNQAGGTTGRVGGAGDTVMASSAAATNLMNKVSTLLQMNFLSSADLNERLAGIAALDELIDLQGETYEAKVQRSSNGFRVILGKVWDVETARQAAAALGHLSRLGGVLTNRCIEDELARALERLRDNSKGTGSVTRAAAVMVLHQLAESAPSQVNANRNELVRTIWNPATDVKPEVREEAIKALGAFLNVVSHREATDATQVVEILSKQIFEWLRSPTATNEQVHGSLLALGALLKNTLSSDYLRPHFDSLCGLTLSFKASRDKYIRTAVAGVIALLASEEPRVFAEKYLDSSFRFLAKLAQGEDSNSAFASVGILATAVGGDAFEKYVDEAFVLIGKALSPGISGLQQVGRSTAAIECVGTLARAIGSENEDFVRGVGKIMDRLFSGSLNPKLVASLNDVARNVPSLNGVIQERILDSAYSVLAKKTVQDTTQRSTIENGMRVRKQSMEPVVLALKAIPEFDFSGMDPKILTAFVLECVVPYMDSYDSAIRKESTITCSRLLACSAAGGSSIIRKDVAGLLSRLLTTAVADMDKTIRIVALQGLDDRNFEVYLAQPSSLRELFLCFYDEKLEVREKAVQLAGNLCAKNPAQSLPALRKFLMRLMMTLRCGGDAQQVKQGHAAQLLSLLIQEAPRLVQPYVRPILEVLISRLAEAHMNSDIDAATPLLQAIGDFASGGKTELKEFLADLLPLIVASLQVQSAEPEFRKSALRALSRMVRNTGCVIEPYRRYPTLLSSLLSTLRFEVDPAVRLEVETLLGTMGAINPEDFSSTAIPSLVGFAEISTSDAGGSVKFIGNRGSLRGLFAGTPRSQYNATAVQLSQSLTQKRVEARTRAMPLPVETSVSLKKGYQTEQVFPWMEDVLASPSLVARLNHPFTANPEYFPSAALDALHRILANPRLAEHHNEAVNAVVLILLSLKSDCVKFLPVCLPRLLWLLRPDEKVYDLKFKRYVAKRLGMVVKEARQHMREYSADILALIRCYWNKTELLQSMLLLVENLCIALGDLFRPLVPDLLPPMLGVFNSDKSENRSATFYVLQAIEKFGSQLDDHVVSVLPAMLAVAENYEVPNSVRLEALAVMSRLISCLPIADIASCLILPLSRIASSSLSQELNLAAQQVLVKVGRQMQHDFMIFAGTISKAVASSGVREASLEELLSDSSGSKSRSLGPRQPALIMATPQPEERAEENPPADRIYVHSRSLRRAWEVGRRVTRSDWDAWMQKLASALFRESGSPGIRSCARLAEAYPQLAHELFNPAFLSCWTKLTSATQAGLVGALETALSSETLPLDALQTLLGLAEFMEHDEKPLPIDLRRLAAMACRCGAYAKALHYKEAEYVQNPASAILGDDGLISIYDNLGQRESAVGVLIDAERRFGVRRREEWFEKLQRWDDALAAYDADGIVTVEDDGTRLSEWDRKMGRIRCLNELGEWRRMDDLCAQAWEESEGSDDMRQQLAMEGAASVALSLGRWDEFAERVAYIQPDVFQGSFYRALLSVHGANFEKAKELLDATRKMLDTGLTARVGEGYKRAYLEVLNAQLLVELEESIEFLMDPSPAGKRKLAAMWRSRLNGCRNDHRTWYRTLTVRGVVLTEQENMTEWLKFASLCIKAGRRPMASEALRALLPQSAVEAAAGGIKGNNLADRVELWDPEVVLKDADPRVQFAFLKHMWAADRKIEAYGLLLRKAKEKLPGEGDQASHLHAEFYLTLSRWARKIWENASAGNGTFPWEEIPVDDILEHAQRATELSPSWYKAWHNWALVNNELATVNYDGSTPSHVTSDVKKHVVNAINGFFQAITLGGETRGTQLQDVLRLLTLWFRYGGIPVVQNAFEKGFAVTEDDLWLDVVPQMIARLHTPVKDVRKGLKQLLVRIGQSHPQALIYALTVAAKSSNKVRRDVATEILSTMRLQFAALVEQAELVSRELIRVAILWHEMWHEGLEEASRVQFGDKNVEGMLKVLEPLHGLMEAGPVTRREVEFDREYGRDLAEAWDWCRRYRRSKREAELNQAWELYYHVFRKIAKQLSQMTTLELGKVSPRLLHAKNLELAVPGTYKSKEGAGSEGLVTIQSFNPTLTVISSKQRPRKLVMYGSDGKEHAFLLKGHEDLRLDERVMQLLRLVNELLAQSKDTASRDLAIKRYAVVPLSPNSGLIGWVANCDTLHTLVRDFREQRKILLNVELRLILQMAPDYDNLPRLNKVEVFEYALANTTGADIARVLWLKSRNAEIWLDRRTNFIRSLATMSMVGYILGLGDRHPSNLMLERSTGKILHIDFGDCFEVAMHREKYPEKVPFRLTRMLVNALEVCGVEGFFRQTCEAVMTVLRNDKPSLMAMLEAFVHDPLINWRLLGDAEQGQRKSDDGNRSDLVTGSVANAADDAIRGIKSKGFASSFTEMGGPVVASLSEVARQYNKMIEDDEQRQSARPRPSLATQQPEGAAEKAVPPSLSTTFRRGLQKQVGPEGVQTTEIEYQDAVNQRAVAAIQRVSNKLTGRDFDYSEVLAVPAQVDRLIRQATATEKLCCLYVGWCAFW</sequence>
<dbReference type="InterPro" id="IPR011989">
    <property type="entry name" value="ARM-like"/>
</dbReference>
<evidence type="ECO:0000256" key="9">
    <source>
        <dbReference type="ARBA" id="ARBA00048679"/>
    </source>
</evidence>
<dbReference type="GO" id="GO:0005524">
    <property type="term" value="F:ATP binding"/>
    <property type="evidence" value="ECO:0007669"/>
    <property type="project" value="UniProtKB-KW"/>
</dbReference>
<dbReference type="FunFam" id="3.30.1010.10:FF:000006">
    <property type="entry name" value="Serine/threonine-protein kinase TOR"/>
    <property type="match status" value="1"/>
</dbReference>
<evidence type="ECO:0000313" key="15">
    <source>
        <dbReference type="EMBL" id="CAD8389373.1"/>
    </source>
</evidence>
<keyword evidence="2 10" id="KW-0723">Serine/threonine-protein kinase</keyword>
<evidence type="ECO:0000256" key="10">
    <source>
        <dbReference type="RuleBase" id="RU364109"/>
    </source>
</evidence>
<dbReference type="SMART" id="SM00146">
    <property type="entry name" value="PI3Kc"/>
    <property type="match status" value="1"/>
</dbReference>
<comment type="similarity">
    <text evidence="1 10">Belongs to the PI3/PI4-kinase family.</text>
</comment>
<dbReference type="PANTHER" id="PTHR11139:SF9">
    <property type="entry name" value="SERINE_THREONINE-PROTEIN KINASE MTOR"/>
    <property type="match status" value="1"/>
</dbReference>
<dbReference type="FunFam" id="1.10.1070.11:FF:000029">
    <property type="entry name" value="Serine/threonine-protein kinase TOR"/>
    <property type="match status" value="1"/>
</dbReference>
<dbReference type="PROSITE" id="PS00916">
    <property type="entry name" value="PI3_4_KINASE_2"/>
    <property type="match status" value="1"/>
</dbReference>
<gene>
    <name evidence="15" type="ORF">RMAR0315_LOCUS102</name>
</gene>
<dbReference type="SMART" id="SM01343">
    <property type="entry name" value="FATC"/>
    <property type="match status" value="1"/>
</dbReference>
<dbReference type="Gene3D" id="1.25.10.10">
    <property type="entry name" value="Leucine-rich Repeat Variant"/>
    <property type="match status" value="3"/>
</dbReference>
<dbReference type="PROSITE" id="PS51189">
    <property type="entry name" value="FAT"/>
    <property type="match status" value="1"/>
</dbReference>
<dbReference type="InterPro" id="IPR003152">
    <property type="entry name" value="FATC_dom"/>
</dbReference>
<dbReference type="Gene3D" id="1.10.1070.11">
    <property type="entry name" value="Phosphatidylinositol 3-/4-kinase, catalytic domain"/>
    <property type="match status" value="1"/>
</dbReference>
<dbReference type="GO" id="GO:0031932">
    <property type="term" value="C:TORC2 complex"/>
    <property type="evidence" value="ECO:0007669"/>
    <property type="project" value="TreeGrafter"/>
</dbReference>
<dbReference type="GO" id="GO:0031931">
    <property type="term" value="C:TORC1 complex"/>
    <property type="evidence" value="ECO:0007669"/>
    <property type="project" value="TreeGrafter"/>
</dbReference>
<dbReference type="InterPro" id="IPR036940">
    <property type="entry name" value="PI3/4_kinase_cat_sf"/>
</dbReference>
<evidence type="ECO:0000259" key="13">
    <source>
        <dbReference type="PROSITE" id="PS51189"/>
    </source>
</evidence>
<dbReference type="Pfam" id="PF02259">
    <property type="entry name" value="FAT"/>
    <property type="match status" value="1"/>
</dbReference>
<evidence type="ECO:0000256" key="5">
    <source>
        <dbReference type="ARBA" id="ARBA00022741"/>
    </source>
</evidence>
<dbReference type="Pfam" id="PF02260">
    <property type="entry name" value="FATC"/>
    <property type="match status" value="1"/>
</dbReference>
<dbReference type="InterPro" id="IPR018936">
    <property type="entry name" value="PI3/4_kinase_CS"/>
</dbReference>
<dbReference type="InterPro" id="IPR024585">
    <property type="entry name" value="mTOR_dom"/>
</dbReference>
<dbReference type="InterPro" id="IPR009076">
    <property type="entry name" value="FRB_dom"/>
</dbReference>
<dbReference type="PROSITE" id="PS50290">
    <property type="entry name" value="PI3_4_KINASE_3"/>
    <property type="match status" value="1"/>
</dbReference>
<dbReference type="InterPro" id="IPR003151">
    <property type="entry name" value="PIK-rel_kinase_FAT"/>
</dbReference>
<dbReference type="Gene3D" id="3.30.1010.10">
    <property type="entry name" value="Phosphatidylinositol 3-kinase Catalytic Subunit, Chain A, domain 4"/>
    <property type="match status" value="1"/>
</dbReference>
<dbReference type="GO" id="GO:0005634">
    <property type="term" value="C:nucleus"/>
    <property type="evidence" value="ECO:0007669"/>
    <property type="project" value="TreeGrafter"/>
</dbReference>
<name>A0A7S0FZM8_9RHOD</name>
<evidence type="ECO:0000256" key="2">
    <source>
        <dbReference type="ARBA" id="ARBA00022527"/>
    </source>
</evidence>
<comment type="catalytic activity">
    <reaction evidence="9">
        <text>L-seryl-[protein] + ATP = O-phospho-L-seryl-[protein] + ADP + H(+)</text>
        <dbReference type="Rhea" id="RHEA:17989"/>
        <dbReference type="Rhea" id="RHEA-COMP:9863"/>
        <dbReference type="Rhea" id="RHEA-COMP:11604"/>
        <dbReference type="ChEBI" id="CHEBI:15378"/>
        <dbReference type="ChEBI" id="CHEBI:29999"/>
        <dbReference type="ChEBI" id="CHEBI:30616"/>
        <dbReference type="ChEBI" id="CHEBI:83421"/>
        <dbReference type="ChEBI" id="CHEBI:456216"/>
        <dbReference type="EC" id="2.7.11.1"/>
    </reaction>
</comment>
<dbReference type="GO" id="GO:0044877">
    <property type="term" value="F:protein-containing complex binding"/>
    <property type="evidence" value="ECO:0007669"/>
    <property type="project" value="InterPro"/>
</dbReference>
<dbReference type="InterPro" id="IPR050517">
    <property type="entry name" value="DDR_Repair_Kinase"/>
</dbReference>
<dbReference type="GO" id="GO:0005737">
    <property type="term" value="C:cytoplasm"/>
    <property type="evidence" value="ECO:0007669"/>
    <property type="project" value="TreeGrafter"/>
</dbReference>
<dbReference type="PROSITE" id="PS51190">
    <property type="entry name" value="FATC"/>
    <property type="match status" value="1"/>
</dbReference>
<keyword evidence="3 10" id="KW-0808">Transferase</keyword>
<evidence type="ECO:0000259" key="14">
    <source>
        <dbReference type="PROSITE" id="PS51190"/>
    </source>
</evidence>
<dbReference type="GO" id="GO:0031929">
    <property type="term" value="P:TOR signaling"/>
    <property type="evidence" value="ECO:0007669"/>
    <property type="project" value="TreeGrafter"/>
</dbReference>
<proteinExistence type="inferred from homology"/>
<evidence type="ECO:0000256" key="3">
    <source>
        <dbReference type="ARBA" id="ARBA00022679"/>
    </source>
</evidence>
<keyword evidence="4" id="KW-0677">Repeat</keyword>
<dbReference type="Gene3D" id="1.20.120.150">
    <property type="entry name" value="FKBP12-rapamycin binding domain"/>
    <property type="match status" value="1"/>
</dbReference>
<evidence type="ECO:0000256" key="8">
    <source>
        <dbReference type="ARBA" id="ARBA00047899"/>
    </source>
</evidence>
<dbReference type="GO" id="GO:0004674">
    <property type="term" value="F:protein serine/threonine kinase activity"/>
    <property type="evidence" value="ECO:0007669"/>
    <property type="project" value="UniProtKB-KW"/>
</dbReference>
<dbReference type="GO" id="GO:0016242">
    <property type="term" value="P:negative regulation of macroautophagy"/>
    <property type="evidence" value="ECO:0007669"/>
    <property type="project" value="TreeGrafter"/>
</dbReference>
<dbReference type="FunFam" id="1.20.120.150:FF:000001">
    <property type="entry name" value="Serine/threonine-protein kinase TOR"/>
    <property type="match status" value="1"/>
</dbReference>
<dbReference type="InterPro" id="IPR036738">
    <property type="entry name" value="FRB_sf"/>
</dbReference>
<dbReference type="InterPro" id="IPR057564">
    <property type="entry name" value="HEAT_ATR"/>
</dbReference>